<accession>A0ABV6Z4W5</accession>
<protein>
    <submittedName>
        <fullName evidence="4">Hpt domain-containing protein</fullName>
    </submittedName>
</protein>
<feature type="modified residue" description="Phosphohistidine" evidence="1">
    <location>
        <position position="48"/>
    </location>
</feature>
<evidence type="ECO:0000313" key="4">
    <source>
        <dbReference type="EMBL" id="MFC1853494.1"/>
    </source>
</evidence>
<keyword evidence="1" id="KW-0597">Phosphoprotein</keyword>
<name>A0ABV6Z4W5_UNCC1</name>
<feature type="non-terminal residue" evidence="4">
    <location>
        <position position="169"/>
    </location>
</feature>
<dbReference type="Gene3D" id="1.20.120.160">
    <property type="entry name" value="HPT domain"/>
    <property type="match status" value="1"/>
</dbReference>
<dbReference type="PROSITE" id="PS50894">
    <property type="entry name" value="HPT"/>
    <property type="match status" value="1"/>
</dbReference>
<dbReference type="InterPro" id="IPR036641">
    <property type="entry name" value="HPT_dom_sf"/>
</dbReference>
<evidence type="ECO:0000259" key="3">
    <source>
        <dbReference type="PROSITE" id="PS50894"/>
    </source>
</evidence>
<dbReference type="EMBL" id="JBHPBY010000514">
    <property type="protein sequence ID" value="MFC1853494.1"/>
    <property type="molecule type" value="Genomic_DNA"/>
</dbReference>
<evidence type="ECO:0000313" key="5">
    <source>
        <dbReference type="Proteomes" id="UP001594351"/>
    </source>
</evidence>
<reference evidence="4 5" key="1">
    <citation type="submission" date="2024-09" db="EMBL/GenBank/DDBJ databases">
        <title>Laminarin stimulates single cell rates of sulfate reduction while oxygen inhibits transcriptomic activity in coastal marine sediment.</title>
        <authorList>
            <person name="Lindsay M."/>
            <person name="Orcutt B."/>
            <person name="Emerson D."/>
            <person name="Stepanauskas R."/>
            <person name="D'Angelo T."/>
        </authorList>
    </citation>
    <scope>NUCLEOTIDE SEQUENCE [LARGE SCALE GENOMIC DNA]</scope>
    <source>
        <strain evidence="4">SAG AM-311-K15</strain>
    </source>
</reference>
<dbReference type="InterPro" id="IPR051315">
    <property type="entry name" value="Bact_Chemotaxis_CheA"/>
</dbReference>
<gene>
    <name evidence="4" type="ORF">ACFL27_25160</name>
</gene>
<dbReference type="Proteomes" id="UP001594351">
    <property type="component" value="Unassembled WGS sequence"/>
</dbReference>
<sequence length="169" mass="19009">MAFDRMKFVRKFSIEAKEHIEKISNGLMELEKSPDNTEILQEIFRSAHTLKGSARMLKLLDINKIAHKMEDLLGMIKERKLPLSAEITDLLLENCDAIDECLNAALEQQESGVNVDDHVARLEKAMKKEPFQLKAARQKAAEASSHEQAAPPPVVARLRQRVPQPGSLS</sequence>
<organism evidence="4 5">
    <name type="scientific">candidate division CSSED10-310 bacterium</name>
    <dbReference type="NCBI Taxonomy" id="2855610"/>
    <lineage>
        <taxon>Bacteria</taxon>
        <taxon>Bacteria division CSSED10-310</taxon>
    </lineage>
</organism>
<dbReference type="Pfam" id="PF01627">
    <property type="entry name" value="Hpt"/>
    <property type="match status" value="1"/>
</dbReference>
<feature type="region of interest" description="Disordered" evidence="2">
    <location>
        <begin position="133"/>
        <end position="169"/>
    </location>
</feature>
<dbReference type="InterPro" id="IPR008207">
    <property type="entry name" value="Sig_transdc_His_kin_Hpt_dom"/>
</dbReference>
<dbReference type="PANTHER" id="PTHR43395:SF10">
    <property type="entry name" value="CHEMOTAXIS PROTEIN CHEA"/>
    <property type="match status" value="1"/>
</dbReference>
<dbReference type="SMART" id="SM00073">
    <property type="entry name" value="HPT"/>
    <property type="match status" value="1"/>
</dbReference>
<proteinExistence type="predicted"/>
<feature type="domain" description="HPt" evidence="3">
    <location>
        <begin position="1"/>
        <end position="105"/>
    </location>
</feature>
<comment type="caution">
    <text evidence="4">The sequence shown here is derived from an EMBL/GenBank/DDBJ whole genome shotgun (WGS) entry which is preliminary data.</text>
</comment>
<evidence type="ECO:0000256" key="2">
    <source>
        <dbReference type="SAM" id="MobiDB-lite"/>
    </source>
</evidence>
<evidence type="ECO:0000256" key="1">
    <source>
        <dbReference type="PROSITE-ProRule" id="PRU00110"/>
    </source>
</evidence>
<dbReference type="PANTHER" id="PTHR43395">
    <property type="entry name" value="SENSOR HISTIDINE KINASE CHEA"/>
    <property type="match status" value="1"/>
</dbReference>
<dbReference type="SUPFAM" id="SSF47226">
    <property type="entry name" value="Histidine-containing phosphotransfer domain, HPT domain"/>
    <property type="match status" value="1"/>
</dbReference>
<keyword evidence="5" id="KW-1185">Reference proteome</keyword>
<dbReference type="CDD" id="cd00088">
    <property type="entry name" value="HPT"/>
    <property type="match status" value="1"/>
</dbReference>